<dbReference type="InterPro" id="IPR036249">
    <property type="entry name" value="Thioredoxin-like_sf"/>
</dbReference>
<dbReference type="SUPFAM" id="SSF52833">
    <property type="entry name" value="Thioredoxin-like"/>
    <property type="match status" value="1"/>
</dbReference>
<evidence type="ECO:0000256" key="2">
    <source>
        <dbReference type="SAM" id="SignalP"/>
    </source>
</evidence>
<keyword evidence="5" id="KW-1185">Reference proteome</keyword>
<dbReference type="Proteomes" id="UP001177592">
    <property type="component" value="Plasmid paNv_CAN3"/>
</dbReference>
<keyword evidence="2" id="KW-0732">Signal</keyword>
<reference evidence="4" key="1">
    <citation type="submission" date="2023-04" db="EMBL/GenBank/DDBJ databases">
        <title>Genome dynamics across the evolutionary transition to endosymbiosis.</title>
        <authorList>
            <person name="Siozios S."/>
            <person name="Nadal-Jimenez P."/>
            <person name="Azagi T."/>
            <person name="Sprong H."/>
            <person name="Frost C.L."/>
            <person name="Parratt S.R."/>
            <person name="Taylor G."/>
            <person name="Brettell L."/>
            <person name="Lew K.C."/>
            <person name="Croft L."/>
            <person name="King K.C."/>
            <person name="Brockhurst M.A."/>
            <person name="Hypsa V."/>
            <person name="Novakova E."/>
            <person name="Darby A.C."/>
            <person name="Hurst G.D.D."/>
        </authorList>
    </citation>
    <scope>NUCLEOTIDE SEQUENCE</scope>
    <source>
        <strain evidence="4">ANv_CAN</strain>
        <plasmid evidence="4">paNv_CAN3</plasmid>
    </source>
</reference>
<feature type="signal peptide" evidence="2">
    <location>
        <begin position="1"/>
        <end position="25"/>
    </location>
</feature>
<dbReference type="Gene3D" id="3.40.30.10">
    <property type="entry name" value="Glutaredoxin"/>
    <property type="match status" value="1"/>
</dbReference>
<feature type="region of interest" description="Disordered" evidence="1">
    <location>
        <begin position="87"/>
        <end position="112"/>
    </location>
</feature>
<organism evidence="4 5">
    <name type="scientific">Arsenophonus nasoniae</name>
    <name type="common">son-killer infecting Nasonia vitripennis</name>
    <dbReference type="NCBI Taxonomy" id="638"/>
    <lineage>
        <taxon>Bacteria</taxon>
        <taxon>Pseudomonadati</taxon>
        <taxon>Pseudomonadota</taxon>
        <taxon>Gammaproteobacteria</taxon>
        <taxon>Enterobacterales</taxon>
        <taxon>Morganellaceae</taxon>
        <taxon>Arsenophonus</taxon>
    </lineage>
</organism>
<feature type="domain" description="Thioredoxin-like fold" evidence="3">
    <location>
        <begin position="109"/>
        <end position="254"/>
    </location>
</feature>
<feature type="compositionally biased region" description="Basic and acidic residues" evidence="1">
    <location>
        <begin position="88"/>
        <end position="97"/>
    </location>
</feature>
<dbReference type="InterPro" id="IPR012336">
    <property type="entry name" value="Thioredoxin-like_fold"/>
</dbReference>
<proteinExistence type="predicted"/>
<dbReference type="RefSeq" id="WP_051297094.1">
    <property type="nucleotide sequence ID" value="NZ_CP123526.1"/>
</dbReference>
<accession>A0ABY8NVG4</accession>
<name>A0ABY8NVG4_9GAMM</name>
<keyword evidence="4" id="KW-0614">Plasmid</keyword>
<evidence type="ECO:0000259" key="3">
    <source>
        <dbReference type="Pfam" id="PF13462"/>
    </source>
</evidence>
<dbReference type="CDD" id="cd02972">
    <property type="entry name" value="DsbA_family"/>
    <property type="match status" value="1"/>
</dbReference>
<gene>
    <name evidence="4" type="ORF">QE258_23475</name>
</gene>
<protein>
    <submittedName>
        <fullName evidence="4">Thioredoxin domain-containing protein</fullName>
    </submittedName>
</protein>
<dbReference type="Pfam" id="PF13462">
    <property type="entry name" value="Thioredoxin_4"/>
    <property type="match status" value="1"/>
</dbReference>
<evidence type="ECO:0000313" key="4">
    <source>
        <dbReference type="EMBL" id="WGM08395.1"/>
    </source>
</evidence>
<feature type="chain" id="PRO_5046998771" evidence="2">
    <location>
        <begin position="26"/>
        <end position="282"/>
    </location>
</feature>
<dbReference type="EMBL" id="CP123526">
    <property type="protein sequence ID" value="WGM08395.1"/>
    <property type="molecule type" value="Genomic_DNA"/>
</dbReference>
<geneLocation type="plasmid" evidence="4 5">
    <name>paNv_CAN3</name>
</geneLocation>
<sequence length="282" mass="31325">MKNDFSKNKPLIIKSLLGLAVVATAVNTAILVKTKQEVAELQIAVDNIDIPKIKNSAELNQFFKSYILASGYDKVLKKTKSNVGEVSKAGDKLPANDDKEENSIQQPSSENDRVYGNINAPFLLIHYSDFECEYCQAEFPEIIDFVDRSGGNVALVFKHTLGHGKRSLYMSTLVECAYQQKGNYGFFELAKYLFDSKRNGNFNIPIRELATNFSLDEKNFSTCVNNNGGREKIAFDTQEAIGLNIEKTPSTIISYKNKAVLVQGAVPITEIKAVMGQLTQTE</sequence>
<evidence type="ECO:0000313" key="5">
    <source>
        <dbReference type="Proteomes" id="UP001177592"/>
    </source>
</evidence>
<evidence type="ECO:0000256" key="1">
    <source>
        <dbReference type="SAM" id="MobiDB-lite"/>
    </source>
</evidence>